<dbReference type="EMBL" id="NLAX01001623">
    <property type="protein sequence ID" value="PKS05501.1"/>
    <property type="molecule type" value="Genomic_DNA"/>
</dbReference>
<evidence type="ECO:0000256" key="9">
    <source>
        <dbReference type="SAM" id="Phobius"/>
    </source>
</evidence>
<dbReference type="PANTHER" id="PTHR33938:SF2">
    <property type="entry name" value="CARBOXYLIC ESTER HYDROLASE"/>
    <property type="match status" value="1"/>
</dbReference>
<evidence type="ECO:0000256" key="8">
    <source>
        <dbReference type="RuleBase" id="RU361238"/>
    </source>
</evidence>
<reference evidence="10 11" key="1">
    <citation type="journal article" date="2017" name="G3 (Bethesda)">
        <title>First Draft Genome Sequence of the Pathogenic Fungus Lomentospora prolificans (Formerly Scedosporium prolificans).</title>
        <authorList>
            <person name="Luo R."/>
            <person name="Zimin A."/>
            <person name="Workman R."/>
            <person name="Fan Y."/>
            <person name="Pertea G."/>
            <person name="Grossman N."/>
            <person name="Wear M.P."/>
            <person name="Jia B."/>
            <person name="Miller H."/>
            <person name="Casadevall A."/>
            <person name="Timp W."/>
            <person name="Zhang S.X."/>
            <person name="Salzberg S.L."/>
        </authorList>
    </citation>
    <scope>NUCLEOTIDE SEQUENCE [LARGE SCALE GENOMIC DNA]</scope>
    <source>
        <strain evidence="10 11">JHH-5317</strain>
    </source>
</reference>
<feature type="signal peptide" evidence="8">
    <location>
        <begin position="1"/>
        <end position="19"/>
    </location>
</feature>
<dbReference type="InParanoid" id="A0A2N3MZ96"/>
<keyword evidence="3" id="KW-0479">Metal-binding</keyword>
<keyword evidence="5 8" id="KW-0378">Hydrolase</keyword>
<comment type="caution">
    <text evidence="10">The sequence shown here is derived from an EMBL/GenBank/DDBJ whole genome shotgun (WGS) entry which is preliminary data.</text>
</comment>
<evidence type="ECO:0000256" key="1">
    <source>
        <dbReference type="ARBA" id="ARBA00006249"/>
    </source>
</evidence>
<proteinExistence type="inferred from homology"/>
<evidence type="ECO:0000313" key="10">
    <source>
        <dbReference type="EMBL" id="PKS05501.1"/>
    </source>
</evidence>
<dbReference type="OrthoDB" id="3039123at2759"/>
<keyword evidence="9" id="KW-1133">Transmembrane helix</keyword>
<dbReference type="Pfam" id="PF07519">
    <property type="entry name" value="Tannase"/>
    <property type="match status" value="1"/>
</dbReference>
<keyword evidence="9" id="KW-0812">Transmembrane</keyword>
<keyword evidence="9" id="KW-0472">Membrane</keyword>
<dbReference type="InterPro" id="IPR029058">
    <property type="entry name" value="AB_hydrolase_fold"/>
</dbReference>
<dbReference type="EC" id="3.1.1.-" evidence="8"/>
<evidence type="ECO:0000256" key="4">
    <source>
        <dbReference type="ARBA" id="ARBA00022729"/>
    </source>
</evidence>
<dbReference type="Gene3D" id="3.40.50.1820">
    <property type="entry name" value="alpha/beta hydrolase"/>
    <property type="match status" value="1"/>
</dbReference>
<evidence type="ECO:0000256" key="7">
    <source>
        <dbReference type="ARBA" id="ARBA00023157"/>
    </source>
</evidence>
<sequence>MELSHFLLFASLAVQVVSGLEVGDRCRESTFESILEDNQSIEKVDAVSKGDDYGEGEENLGYPNNPAKLPELCAVTVRVTSSARSAYRFGLFLPTDWNSRFLAVGNGGFAGGINWLDMGAGARYGFAAVSTDTGHNSNSSDLTWALNNEEMRVDWGWRAMHGSVDLSKKLVSAYYERNAEHSYYSGCSTGGRQGLRELQAFPDSFDGAMIGAPAWDPTLMNSYVTQVGIYNLPVDDPKHIEKDLLEIIAAEVVKQCDGSDGVQDGIISSPGDCNVDFTAISCDRGDLTSEHCLTPQQVDTIHKLYDDFRSPEGEFIWTGYEPGSEAGWSSVIGADQPSAFGYGFQRYFVYNDPDWSWKDFNFSVLQDTVKMNPGRTRADLYDLSDFQKRGGKIALYHGMADGLIPTRASKLYYDRVSEAMGGQPTDFFRYFPVPGMQHCWTTVVDAPWHFAGAFQAAALGNDTWSVPGYQDAQHDLLLALVDWVEKDTPVDSVIATTWKTANDSSTGVLRQRPICAFPQKAVYDGKGNVNEASSWECKDEEGSSARRGLPSSAVVGIIIVLTAWMFWM</sequence>
<dbReference type="GO" id="GO:0030600">
    <property type="term" value="F:feruloyl esterase activity"/>
    <property type="evidence" value="ECO:0007669"/>
    <property type="project" value="UniProtKB-ARBA"/>
</dbReference>
<dbReference type="Proteomes" id="UP000233524">
    <property type="component" value="Unassembled WGS sequence"/>
</dbReference>
<evidence type="ECO:0000256" key="6">
    <source>
        <dbReference type="ARBA" id="ARBA00022837"/>
    </source>
</evidence>
<comment type="similarity">
    <text evidence="1 8">Belongs to the tannase family.</text>
</comment>
<keyword evidence="7" id="KW-1015">Disulfide bond</keyword>
<protein>
    <recommendedName>
        <fullName evidence="8">Carboxylic ester hydrolase</fullName>
        <ecNumber evidence="8">3.1.1.-</ecNumber>
    </recommendedName>
</protein>
<keyword evidence="11" id="KW-1185">Reference proteome</keyword>
<dbReference type="InterPro" id="IPR011118">
    <property type="entry name" value="Tannase/feruloyl_esterase"/>
</dbReference>
<dbReference type="SUPFAM" id="SSF53474">
    <property type="entry name" value="alpha/beta-Hydrolases"/>
    <property type="match status" value="1"/>
</dbReference>
<evidence type="ECO:0000256" key="3">
    <source>
        <dbReference type="ARBA" id="ARBA00022723"/>
    </source>
</evidence>
<keyword evidence="6" id="KW-0106">Calcium</keyword>
<feature type="transmembrane region" description="Helical" evidence="9">
    <location>
        <begin position="548"/>
        <end position="567"/>
    </location>
</feature>
<dbReference type="GO" id="GO:0046872">
    <property type="term" value="F:metal ion binding"/>
    <property type="evidence" value="ECO:0007669"/>
    <property type="project" value="UniProtKB-KW"/>
</dbReference>
<keyword evidence="2" id="KW-0719">Serine esterase</keyword>
<name>A0A2N3MZ96_9PEZI</name>
<dbReference type="VEuPathDB" id="FungiDB:jhhlp_008879"/>
<feature type="chain" id="PRO_5014491071" description="Carboxylic ester hydrolase" evidence="8">
    <location>
        <begin position="20"/>
        <end position="568"/>
    </location>
</feature>
<evidence type="ECO:0000256" key="2">
    <source>
        <dbReference type="ARBA" id="ARBA00022487"/>
    </source>
</evidence>
<gene>
    <name evidence="10" type="ORF">jhhlp_008879</name>
</gene>
<dbReference type="AlphaFoldDB" id="A0A2N3MZ96"/>
<evidence type="ECO:0000313" key="11">
    <source>
        <dbReference type="Proteomes" id="UP000233524"/>
    </source>
</evidence>
<evidence type="ECO:0000256" key="5">
    <source>
        <dbReference type="ARBA" id="ARBA00022801"/>
    </source>
</evidence>
<dbReference type="PANTHER" id="PTHR33938">
    <property type="entry name" value="FERULOYL ESTERASE B-RELATED"/>
    <property type="match status" value="1"/>
</dbReference>
<organism evidence="10 11">
    <name type="scientific">Lomentospora prolificans</name>
    <dbReference type="NCBI Taxonomy" id="41688"/>
    <lineage>
        <taxon>Eukaryota</taxon>
        <taxon>Fungi</taxon>
        <taxon>Dikarya</taxon>
        <taxon>Ascomycota</taxon>
        <taxon>Pezizomycotina</taxon>
        <taxon>Sordariomycetes</taxon>
        <taxon>Hypocreomycetidae</taxon>
        <taxon>Microascales</taxon>
        <taxon>Microascaceae</taxon>
        <taxon>Lomentospora</taxon>
    </lineage>
</organism>
<keyword evidence="4 8" id="KW-0732">Signal</keyword>
<accession>A0A2N3MZ96</accession>